<sequence length="11" mass="1175">MKSPSVRGKSV</sequence>
<comment type="caution">
    <text evidence="1">The sequence shown here is derived from an EMBL/GenBank/DDBJ whole genome shotgun (WGS) entry which is preliminary data.</text>
</comment>
<proteinExistence type="predicted"/>
<dbReference type="EMBL" id="CAJPIN010046343">
    <property type="protein sequence ID" value="CAG2065739.1"/>
    <property type="molecule type" value="Genomic_DNA"/>
</dbReference>
<protein>
    <submittedName>
        <fullName evidence="1">Uncharacterized protein</fullName>
    </submittedName>
</protein>
<evidence type="ECO:0000313" key="1">
    <source>
        <dbReference type="EMBL" id="CAG2065739.1"/>
    </source>
</evidence>
<organism evidence="1 2">
    <name type="scientific">Timema podura</name>
    <name type="common">Walking stick</name>
    <dbReference type="NCBI Taxonomy" id="61482"/>
    <lineage>
        <taxon>Eukaryota</taxon>
        <taxon>Metazoa</taxon>
        <taxon>Ecdysozoa</taxon>
        <taxon>Arthropoda</taxon>
        <taxon>Hexapoda</taxon>
        <taxon>Insecta</taxon>
        <taxon>Pterygota</taxon>
        <taxon>Neoptera</taxon>
        <taxon>Polyneoptera</taxon>
        <taxon>Phasmatodea</taxon>
        <taxon>Timematodea</taxon>
        <taxon>Timematoidea</taxon>
        <taxon>Timematidae</taxon>
        <taxon>Timema</taxon>
    </lineage>
</organism>
<reference evidence="1" key="1">
    <citation type="submission" date="2021-03" db="EMBL/GenBank/DDBJ databases">
        <authorList>
            <person name="Tran Van P."/>
        </authorList>
    </citation>
    <scope>NUCLEOTIDE SEQUENCE</scope>
</reference>
<feature type="non-terminal residue" evidence="1">
    <location>
        <position position="11"/>
    </location>
</feature>
<dbReference type="Proteomes" id="UP001153148">
    <property type="component" value="Unassembled WGS sequence"/>
</dbReference>
<gene>
    <name evidence="1" type="ORF">TPAB3V08_LOCUS12682</name>
</gene>
<accession>A0ABN7PD86</accession>
<keyword evidence="2" id="KW-1185">Reference proteome</keyword>
<name>A0ABN7PD86_TIMPD</name>
<evidence type="ECO:0000313" key="2">
    <source>
        <dbReference type="Proteomes" id="UP001153148"/>
    </source>
</evidence>